<reference evidence="2 4" key="1">
    <citation type="submission" date="2016-11" db="EMBL/GenBank/DDBJ databases">
        <authorList>
            <person name="Jaros S."/>
            <person name="Januszkiewicz K."/>
            <person name="Wedrychowicz H."/>
        </authorList>
    </citation>
    <scope>NUCLEOTIDE SEQUENCE [LARGE SCALE GENOMIC DNA]</scope>
    <source>
        <strain evidence="2 4">DSM 784</strain>
    </source>
</reference>
<evidence type="ECO:0000313" key="2">
    <source>
        <dbReference type="EMBL" id="SFW78378.1"/>
    </source>
</evidence>
<dbReference type="OrthoDB" id="572589at2"/>
<evidence type="ECO:0000313" key="5">
    <source>
        <dbReference type="Proteomes" id="UP001326715"/>
    </source>
</evidence>
<reference evidence="3 5" key="2">
    <citation type="submission" date="2023-11" db="EMBL/GenBank/DDBJ databases">
        <title>MicrobeMod: A computational toolkit for identifying prokaryotic methylation and restriction-modification with nanopore sequencing.</title>
        <authorList>
            <person name="Crits-Christoph A."/>
            <person name="Kang S.C."/>
            <person name="Lee H."/>
            <person name="Ostrov N."/>
        </authorList>
    </citation>
    <scope>NUCLEOTIDE SEQUENCE [LARGE SCALE GENOMIC DNA]</scope>
    <source>
        <strain evidence="3 5">ATCC 23090</strain>
    </source>
</reference>
<protein>
    <submittedName>
        <fullName evidence="2">Uncharacterized protein</fullName>
    </submittedName>
</protein>
<feature type="transmembrane region" description="Helical" evidence="1">
    <location>
        <begin position="61"/>
        <end position="82"/>
    </location>
</feature>
<dbReference type="Proteomes" id="UP000183788">
    <property type="component" value="Unassembled WGS sequence"/>
</dbReference>
<evidence type="ECO:0000256" key="1">
    <source>
        <dbReference type="SAM" id="Phobius"/>
    </source>
</evidence>
<organism evidence="2 4">
    <name type="scientific">Chitinophaga sancti</name>
    <dbReference type="NCBI Taxonomy" id="1004"/>
    <lineage>
        <taxon>Bacteria</taxon>
        <taxon>Pseudomonadati</taxon>
        <taxon>Bacteroidota</taxon>
        <taxon>Chitinophagia</taxon>
        <taxon>Chitinophagales</taxon>
        <taxon>Chitinophagaceae</taxon>
        <taxon>Chitinophaga</taxon>
    </lineage>
</organism>
<accession>A0A1K1S2H1</accession>
<keyword evidence="1" id="KW-0812">Transmembrane</keyword>
<dbReference type="EMBL" id="CP140154">
    <property type="protein sequence ID" value="WQG88206.1"/>
    <property type="molecule type" value="Genomic_DNA"/>
</dbReference>
<dbReference type="STRING" id="1004.SAMN05661012_04641"/>
<evidence type="ECO:0000313" key="3">
    <source>
        <dbReference type="EMBL" id="WQG88206.1"/>
    </source>
</evidence>
<feature type="transmembrane region" description="Helical" evidence="1">
    <location>
        <begin position="94"/>
        <end position="115"/>
    </location>
</feature>
<evidence type="ECO:0000313" key="4">
    <source>
        <dbReference type="Proteomes" id="UP000183788"/>
    </source>
</evidence>
<keyword evidence="5" id="KW-1185">Reference proteome</keyword>
<feature type="transmembrane region" description="Helical" evidence="1">
    <location>
        <begin position="6"/>
        <end position="24"/>
    </location>
</feature>
<dbReference type="AlphaFoldDB" id="A0A1K1S2H1"/>
<dbReference type="Proteomes" id="UP001326715">
    <property type="component" value="Chromosome"/>
</dbReference>
<feature type="transmembrane region" description="Helical" evidence="1">
    <location>
        <begin position="36"/>
        <end position="55"/>
    </location>
</feature>
<name>A0A1K1S2H1_9BACT</name>
<keyword evidence="1" id="KW-0472">Membrane</keyword>
<proteinExistence type="predicted"/>
<dbReference type="RefSeq" id="WP_072363608.1">
    <property type="nucleotide sequence ID" value="NZ_CP139972.1"/>
</dbReference>
<keyword evidence="1" id="KW-1133">Transmembrane helix</keyword>
<sequence length="118" mass="12947">MHNSLLLASILGPILIALSISEYLNFKIWENTHPTLVYLNGLILLTGGIIIIRIHNSWIPAWPTLITLTGWLITLAGLGRMFFPTAKQLPKNYLSISIIATLLIIGIVLSIKAYGPAS</sequence>
<gene>
    <name evidence="2" type="ORF">SAMN05661012_04641</name>
    <name evidence="3" type="ORF">SR876_25080</name>
</gene>
<dbReference type="EMBL" id="FPIZ01000016">
    <property type="protein sequence ID" value="SFW78378.1"/>
    <property type="molecule type" value="Genomic_DNA"/>
</dbReference>